<reference evidence="2" key="1">
    <citation type="submission" date="2021-01" db="UniProtKB">
        <authorList>
            <consortium name="EnsemblMetazoa"/>
        </authorList>
    </citation>
    <scope>IDENTIFICATION</scope>
</reference>
<proteinExistence type="predicted"/>
<dbReference type="InterPro" id="IPR036812">
    <property type="entry name" value="NAD(P)_OxRdtase_dom_sf"/>
</dbReference>
<evidence type="ECO:0000313" key="3">
    <source>
        <dbReference type="Proteomes" id="UP000002358"/>
    </source>
</evidence>
<name>A0A7M7QQW7_NASVI</name>
<dbReference type="Proteomes" id="UP000002358">
    <property type="component" value="Chromosome 2"/>
</dbReference>
<dbReference type="Gene3D" id="3.20.20.100">
    <property type="entry name" value="NADP-dependent oxidoreductase domain"/>
    <property type="match status" value="1"/>
</dbReference>
<feature type="domain" description="NADP-dependent oxidoreductase" evidence="1">
    <location>
        <begin position="3"/>
        <end position="121"/>
    </location>
</feature>
<sequence length="145" mass="16406">MERLISTAQVKPANNQVEVSLNLNQKALIKFCKEHNIAVTGYSPFGNPGNSRGLDNLWNTTVIQELSCKYNKTPAQVTLRFILQMGSAIISKSVTKSRIKENIEIFDFNLTLSETSKIQALETGNRLITYESARNDKFYPFNIPY</sequence>
<dbReference type="InParanoid" id="A0A7M7QQW7"/>
<dbReference type="OrthoDB" id="416253at2759"/>
<dbReference type="InterPro" id="IPR023210">
    <property type="entry name" value="NADP_OxRdtase_dom"/>
</dbReference>
<organism evidence="2 3">
    <name type="scientific">Nasonia vitripennis</name>
    <name type="common">Parasitic wasp</name>
    <dbReference type="NCBI Taxonomy" id="7425"/>
    <lineage>
        <taxon>Eukaryota</taxon>
        <taxon>Metazoa</taxon>
        <taxon>Ecdysozoa</taxon>
        <taxon>Arthropoda</taxon>
        <taxon>Hexapoda</taxon>
        <taxon>Insecta</taxon>
        <taxon>Pterygota</taxon>
        <taxon>Neoptera</taxon>
        <taxon>Endopterygota</taxon>
        <taxon>Hymenoptera</taxon>
        <taxon>Apocrita</taxon>
        <taxon>Proctotrupomorpha</taxon>
        <taxon>Chalcidoidea</taxon>
        <taxon>Pteromalidae</taxon>
        <taxon>Pteromalinae</taxon>
        <taxon>Nasonia</taxon>
    </lineage>
</organism>
<protein>
    <recommendedName>
        <fullName evidence="1">NADP-dependent oxidoreductase domain-containing protein</fullName>
    </recommendedName>
</protein>
<dbReference type="RefSeq" id="XP_032453162.1">
    <property type="nucleotide sequence ID" value="XM_032597271.1"/>
</dbReference>
<dbReference type="PANTHER" id="PTHR43827">
    <property type="entry name" value="2,5-DIKETO-D-GLUCONIC ACID REDUCTASE"/>
    <property type="match status" value="1"/>
</dbReference>
<dbReference type="GeneID" id="100678521"/>
<dbReference type="AlphaFoldDB" id="A0A7M7QQW7"/>
<dbReference type="SMR" id="A0A7M7QQW7"/>
<keyword evidence="3" id="KW-1185">Reference proteome</keyword>
<dbReference type="EnsemblMetazoa" id="XM_032597271">
    <property type="protein sequence ID" value="XP_032453162"/>
    <property type="gene ID" value="LOC100678521"/>
</dbReference>
<dbReference type="GO" id="GO:0016491">
    <property type="term" value="F:oxidoreductase activity"/>
    <property type="evidence" value="ECO:0007669"/>
    <property type="project" value="InterPro"/>
</dbReference>
<dbReference type="Pfam" id="PF00248">
    <property type="entry name" value="Aldo_ket_red"/>
    <property type="match status" value="1"/>
</dbReference>
<dbReference type="InterPro" id="IPR020471">
    <property type="entry name" value="AKR"/>
</dbReference>
<accession>A0A7M7QQW7</accession>
<dbReference type="PANTHER" id="PTHR43827:SF14">
    <property type="entry name" value="NADP-DEPENDENT OXIDOREDUCTASE DOMAIN-CONTAINING PROTEIN"/>
    <property type="match status" value="1"/>
</dbReference>
<dbReference type="KEGG" id="nvi:100678521"/>
<evidence type="ECO:0000259" key="1">
    <source>
        <dbReference type="Pfam" id="PF00248"/>
    </source>
</evidence>
<evidence type="ECO:0000313" key="2">
    <source>
        <dbReference type="EnsemblMetazoa" id="XP_032453162"/>
    </source>
</evidence>
<dbReference type="SUPFAM" id="SSF51430">
    <property type="entry name" value="NAD(P)-linked oxidoreductase"/>
    <property type="match status" value="1"/>
</dbReference>